<dbReference type="EMBL" id="JAHESC010000007">
    <property type="protein sequence ID" value="MBT1686315.1"/>
    <property type="molecule type" value="Genomic_DNA"/>
</dbReference>
<evidence type="ECO:0000313" key="6">
    <source>
        <dbReference type="EMBL" id="MBT1686315.1"/>
    </source>
</evidence>
<evidence type="ECO:0000256" key="1">
    <source>
        <dbReference type="ARBA" id="ARBA00023015"/>
    </source>
</evidence>
<keyword evidence="2" id="KW-0238">DNA-binding</keyword>
<dbReference type="SUPFAM" id="SSF46689">
    <property type="entry name" value="Homeodomain-like"/>
    <property type="match status" value="1"/>
</dbReference>
<evidence type="ECO:0000313" key="7">
    <source>
        <dbReference type="Proteomes" id="UP001319180"/>
    </source>
</evidence>
<dbReference type="RefSeq" id="WP_254089555.1">
    <property type="nucleotide sequence ID" value="NZ_JAHESC010000007.1"/>
</dbReference>
<dbReference type="InterPro" id="IPR020449">
    <property type="entry name" value="Tscrpt_reg_AraC-type_HTH"/>
</dbReference>
<dbReference type="PANTHER" id="PTHR43280">
    <property type="entry name" value="ARAC-FAMILY TRANSCRIPTIONAL REGULATOR"/>
    <property type="match status" value="1"/>
</dbReference>
<dbReference type="GO" id="GO:0003700">
    <property type="term" value="F:DNA-binding transcription factor activity"/>
    <property type="evidence" value="ECO:0007669"/>
    <property type="project" value="InterPro"/>
</dbReference>
<keyword evidence="3" id="KW-0804">Transcription</keyword>
<dbReference type="InterPro" id="IPR001387">
    <property type="entry name" value="Cro/C1-type_HTH"/>
</dbReference>
<protein>
    <submittedName>
        <fullName evidence="6">Helix-turn-helix transcriptional regulator</fullName>
    </submittedName>
</protein>
<keyword evidence="7" id="KW-1185">Reference proteome</keyword>
<reference evidence="6 7" key="1">
    <citation type="submission" date="2021-05" db="EMBL/GenBank/DDBJ databases">
        <title>A Polyphasic approach of four new species of the genus Ohtaekwangia: Ohtaekwangia histidinii sp. nov., Ohtaekwangia cretensis sp. nov., Ohtaekwangia indiensis sp. nov., Ohtaekwangia reichenbachii sp. nov. from diverse environment.</title>
        <authorList>
            <person name="Octaviana S."/>
        </authorList>
    </citation>
    <scope>NUCLEOTIDE SEQUENCE [LARGE SCALE GENOMIC DNA]</scope>
    <source>
        <strain evidence="6 7">PWU37</strain>
    </source>
</reference>
<evidence type="ECO:0000256" key="2">
    <source>
        <dbReference type="ARBA" id="ARBA00023125"/>
    </source>
</evidence>
<dbReference type="PRINTS" id="PR00032">
    <property type="entry name" value="HTHARAC"/>
</dbReference>
<dbReference type="PANTHER" id="PTHR43280:SF32">
    <property type="entry name" value="TRANSCRIPTIONAL REGULATORY PROTEIN"/>
    <property type="match status" value="1"/>
</dbReference>
<evidence type="ECO:0000259" key="5">
    <source>
        <dbReference type="PROSITE" id="PS50943"/>
    </source>
</evidence>
<name>A0AAP2GHD9_9BACT</name>
<dbReference type="PROSITE" id="PS50943">
    <property type="entry name" value="HTH_CROC1"/>
    <property type="match status" value="1"/>
</dbReference>
<dbReference type="Proteomes" id="UP001319180">
    <property type="component" value="Unassembled WGS sequence"/>
</dbReference>
<feature type="domain" description="HTH araC/xylS-type" evidence="4">
    <location>
        <begin position="195"/>
        <end position="298"/>
    </location>
</feature>
<gene>
    <name evidence="6" type="ORF">KK078_07100</name>
</gene>
<dbReference type="InterPro" id="IPR018060">
    <property type="entry name" value="HTH_AraC"/>
</dbReference>
<dbReference type="PROSITE" id="PS01124">
    <property type="entry name" value="HTH_ARAC_FAMILY_2"/>
    <property type="match status" value="1"/>
</dbReference>
<accession>A0AAP2GHD9</accession>
<organism evidence="6 7">
    <name type="scientific">Dawidia soli</name>
    <dbReference type="NCBI Taxonomy" id="2782352"/>
    <lineage>
        <taxon>Bacteria</taxon>
        <taxon>Pseudomonadati</taxon>
        <taxon>Bacteroidota</taxon>
        <taxon>Cytophagia</taxon>
        <taxon>Cytophagales</taxon>
        <taxon>Chryseotaleaceae</taxon>
        <taxon>Dawidia</taxon>
    </lineage>
</organism>
<evidence type="ECO:0000259" key="4">
    <source>
        <dbReference type="PROSITE" id="PS01124"/>
    </source>
</evidence>
<comment type="caution">
    <text evidence="6">The sequence shown here is derived from an EMBL/GenBank/DDBJ whole genome shotgun (WGS) entry which is preliminary data.</text>
</comment>
<dbReference type="InterPro" id="IPR009057">
    <property type="entry name" value="Homeodomain-like_sf"/>
</dbReference>
<dbReference type="AlphaFoldDB" id="A0AAP2GHD9"/>
<sequence>MNKNSIRIRSIRDMHRMLGIAEPQHPLVSVINFRDIRDATADFTQGCSLDFYMIAIKKDFKGKIRYGQSYYDFDEGVMSFIAPGQVCYEERNDRPAAGSSLLFHADLIRGYALDKGIKQFEFFSYAINEALYLSKKEERTVEGIFRNIRREYEAPLDRFSQNVMVSQIEVLLHHCDRFYNRQFMSRKPAGNELLVKLDTLLDTHFNNHTTIGLPTVKELADALHVSPSYLSDMLRAYTGQNTQQHIHHKLIEKAKQILSSSNLTIAEIAYQLGFEHPQSFSKIFKRKTNVSPLEFRQSFN</sequence>
<dbReference type="Gene3D" id="1.10.10.60">
    <property type="entry name" value="Homeodomain-like"/>
    <property type="match status" value="2"/>
</dbReference>
<dbReference type="SMART" id="SM00342">
    <property type="entry name" value="HTH_ARAC"/>
    <property type="match status" value="1"/>
</dbReference>
<keyword evidence="1" id="KW-0805">Transcription regulation</keyword>
<dbReference type="GO" id="GO:0043565">
    <property type="term" value="F:sequence-specific DNA binding"/>
    <property type="evidence" value="ECO:0007669"/>
    <property type="project" value="InterPro"/>
</dbReference>
<feature type="domain" description="HTH cro/C1-type" evidence="5">
    <location>
        <begin position="206"/>
        <end position="230"/>
    </location>
</feature>
<evidence type="ECO:0000256" key="3">
    <source>
        <dbReference type="ARBA" id="ARBA00023163"/>
    </source>
</evidence>
<dbReference type="Pfam" id="PF12833">
    <property type="entry name" value="HTH_18"/>
    <property type="match status" value="1"/>
</dbReference>
<proteinExistence type="predicted"/>